<feature type="compositionally biased region" description="Gly residues" evidence="1">
    <location>
        <begin position="285"/>
        <end position="298"/>
    </location>
</feature>
<name>A0A841BW96_9ACTN</name>
<dbReference type="GO" id="GO:0006508">
    <property type="term" value="P:proteolysis"/>
    <property type="evidence" value="ECO:0007669"/>
    <property type="project" value="UniProtKB-KW"/>
</dbReference>
<keyword evidence="2" id="KW-0472">Membrane</keyword>
<keyword evidence="5" id="KW-1185">Reference proteome</keyword>
<evidence type="ECO:0000259" key="3">
    <source>
        <dbReference type="Pfam" id="PF02517"/>
    </source>
</evidence>
<sequence>MTAPAFSGPATVLVAVMVAYLGTFGPILGRRRFRELTRTRRHDPAALTRYYRRFLISWWLVALSVPVIGILSPSLRVEDLGIAWPSGRFALWIGLSAFALVAYLAITGQRVARMIRAGEVFPVRQAIAPALPSTPHERLLAVAVSVTAGIVEEVYFRGLLIAAGVGILGLPVLVSAALSLLLFAAGHLYQGGRGIIGSGTIGLLLTVLYLTTGSLLLPIIVHALVDINALVLIPASTPEQVAAAELRAEQAGAEALPTVDQSHDHEYDRDEQPTPPHGIDPAGQRSGGGLRPAAPGGD</sequence>
<protein>
    <submittedName>
        <fullName evidence="4">Membrane protease YdiL (CAAX protease family)</fullName>
    </submittedName>
</protein>
<feature type="domain" description="CAAX prenyl protease 2/Lysostaphin resistance protein A-like" evidence="3">
    <location>
        <begin position="138"/>
        <end position="227"/>
    </location>
</feature>
<keyword evidence="4" id="KW-0645">Protease</keyword>
<feature type="compositionally biased region" description="Basic and acidic residues" evidence="1">
    <location>
        <begin position="261"/>
        <end position="272"/>
    </location>
</feature>
<evidence type="ECO:0000256" key="1">
    <source>
        <dbReference type="SAM" id="MobiDB-lite"/>
    </source>
</evidence>
<accession>A0A841BW96</accession>
<feature type="transmembrane region" description="Helical" evidence="2">
    <location>
        <begin position="162"/>
        <end position="189"/>
    </location>
</feature>
<dbReference type="EMBL" id="JACHMN010000002">
    <property type="protein sequence ID" value="MBB5871748.1"/>
    <property type="molecule type" value="Genomic_DNA"/>
</dbReference>
<dbReference type="InterPro" id="IPR003675">
    <property type="entry name" value="Rce1/LyrA-like_dom"/>
</dbReference>
<gene>
    <name evidence="4" type="ORF">F4553_005127</name>
</gene>
<dbReference type="Pfam" id="PF02517">
    <property type="entry name" value="Rce1-like"/>
    <property type="match status" value="1"/>
</dbReference>
<dbReference type="Proteomes" id="UP000587527">
    <property type="component" value="Unassembled WGS sequence"/>
</dbReference>
<comment type="caution">
    <text evidence="4">The sequence shown here is derived from an EMBL/GenBank/DDBJ whole genome shotgun (WGS) entry which is preliminary data.</text>
</comment>
<evidence type="ECO:0000256" key="2">
    <source>
        <dbReference type="SAM" id="Phobius"/>
    </source>
</evidence>
<evidence type="ECO:0000313" key="5">
    <source>
        <dbReference type="Proteomes" id="UP000587527"/>
    </source>
</evidence>
<dbReference type="GO" id="GO:0004175">
    <property type="term" value="F:endopeptidase activity"/>
    <property type="evidence" value="ECO:0007669"/>
    <property type="project" value="UniProtKB-ARBA"/>
</dbReference>
<dbReference type="AlphaFoldDB" id="A0A841BW96"/>
<organism evidence="4 5">
    <name type="scientific">Allocatelliglobosispora scoriae</name>
    <dbReference type="NCBI Taxonomy" id="643052"/>
    <lineage>
        <taxon>Bacteria</taxon>
        <taxon>Bacillati</taxon>
        <taxon>Actinomycetota</taxon>
        <taxon>Actinomycetes</taxon>
        <taxon>Micromonosporales</taxon>
        <taxon>Micromonosporaceae</taxon>
        <taxon>Allocatelliglobosispora</taxon>
    </lineage>
</organism>
<dbReference type="RefSeq" id="WP_184840007.1">
    <property type="nucleotide sequence ID" value="NZ_JACHMN010000002.1"/>
</dbReference>
<feature type="transmembrane region" description="Helical" evidence="2">
    <location>
        <begin position="201"/>
        <end position="225"/>
    </location>
</feature>
<dbReference type="GO" id="GO:0080120">
    <property type="term" value="P:CAAX-box protein maturation"/>
    <property type="evidence" value="ECO:0007669"/>
    <property type="project" value="UniProtKB-ARBA"/>
</dbReference>
<keyword evidence="2" id="KW-0812">Transmembrane</keyword>
<feature type="transmembrane region" description="Helical" evidence="2">
    <location>
        <begin position="6"/>
        <end position="29"/>
    </location>
</feature>
<proteinExistence type="predicted"/>
<evidence type="ECO:0000313" key="4">
    <source>
        <dbReference type="EMBL" id="MBB5871748.1"/>
    </source>
</evidence>
<reference evidence="4 5" key="1">
    <citation type="submission" date="2020-08" db="EMBL/GenBank/DDBJ databases">
        <title>Sequencing the genomes of 1000 actinobacteria strains.</title>
        <authorList>
            <person name="Klenk H.-P."/>
        </authorList>
    </citation>
    <scope>NUCLEOTIDE SEQUENCE [LARGE SCALE GENOMIC DNA]</scope>
    <source>
        <strain evidence="4 5">DSM 45362</strain>
    </source>
</reference>
<feature type="region of interest" description="Disordered" evidence="1">
    <location>
        <begin position="253"/>
        <end position="298"/>
    </location>
</feature>
<keyword evidence="2" id="KW-1133">Transmembrane helix</keyword>
<feature type="transmembrane region" description="Helical" evidence="2">
    <location>
        <begin position="89"/>
        <end position="106"/>
    </location>
</feature>
<keyword evidence="4" id="KW-0378">Hydrolase</keyword>
<feature type="transmembrane region" description="Helical" evidence="2">
    <location>
        <begin position="50"/>
        <end position="69"/>
    </location>
</feature>